<sequence length="66" mass="7422">MARSLRDALNAKAVQTTHSEALELMRKRSGTRTGIFCRPRLMRRSRVLACRILPSRIVPSTVRSAA</sequence>
<accession>A0A8U0FZ48</accession>
<dbReference type="Proteomes" id="UP000551709">
    <property type="component" value="Chromosome"/>
</dbReference>
<reference evidence="1" key="2">
    <citation type="submission" date="2022-04" db="EMBL/GenBank/DDBJ databases">
        <authorList>
            <person name="Bromfield E.S.P."/>
            <person name="Cloutier S."/>
        </authorList>
    </citation>
    <scope>NUCLEOTIDE SEQUENCE</scope>
    <source>
        <strain evidence="1">1S5</strain>
    </source>
</reference>
<dbReference type="AlphaFoldDB" id="A0A8U0FZ48"/>
<dbReference type="EMBL" id="CP096255">
    <property type="protein sequence ID" value="UPT91829.1"/>
    <property type="molecule type" value="Genomic_DNA"/>
</dbReference>
<protein>
    <submittedName>
        <fullName evidence="1">Uncharacterized protein</fullName>
    </submittedName>
</protein>
<evidence type="ECO:0000313" key="2">
    <source>
        <dbReference type="Proteomes" id="UP000551709"/>
    </source>
</evidence>
<evidence type="ECO:0000313" key="1">
    <source>
        <dbReference type="EMBL" id="UPT91829.1"/>
    </source>
</evidence>
<proteinExistence type="predicted"/>
<gene>
    <name evidence="1" type="ORF">HAP41_0000025155</name>
</gene>
<name>A0A8U0FZ48_9BRAD</name>
<dbReference type="RefSeq" id="WP_248577241.1">
    <property type="nucleotide sequence ID" value="NZ_CP096255.1"/>
</dbReference>
<reference evidence="1" key="1">
    <citation type="journal article" date="2017" name="Syst. Appl. Microbiol.">
        <title>Soybeans inoculated with root zone soils of Canadian native legumes harbour diverse and novel Bradyrhizobium spp. that possess agricultural potential.</title>
        <authorList>
            <person name="Bromfield E.S.P."/>
            <person name="Cloutier S."/>
            <person name="Tambong J.T."/>
            <person name="Tran Thi T.V."/>
        </authorList>
    </citation>
    <scope>NUCLEOTIDE SEQUENCE</scope>
    <source>
        <strain evidence="1">1S5</strain>
    </source>
</reference>
<organism evidence="1 2">
    <name type="scientific">Bradyrhizobium barranii subsp. apii</name>
    <dbReference type="NCBI Taxonomy" id="2819348"/>
    <lineage>
        <taxon>Bacteria</taxon>
        <taxon>Pseudomonadati</taxon>
        <taxon>Pseudomonadota</taxon>
        <taxon>Alphaproteobacteria</taxon>
        <taxon>Hyphomicrobiales</taxon>
        <taxon>Nitrobacteraceae</taxon>
        <taxon>Bradyrhizobium</taxon>
        <taxon>Bradyrhizobium barranii</taxon>
    </lineage>
</organism>